<evidence type="ECO:0000259" key="8">
    <source>
        <dbReference type="PROSITE" id="PS50847"/>
    </source>
</evidence>
<evidence type="ECO:0000256" key="4">
    <source>
        <dbReference type="ARBA" id="ARBA00023088"/>
    </source>
</evidence>
<feature type="region of interest" description="Disordered" evidence="5">
    <location>
        <begin position="229"/>
        <end position="306"/>
    </location>
</feature>
<proteinExistence type="predicted"/>
<keyword evidence="6" id="KW-0472">Membrane</keyword>
<dbReference type="Proteomes" id="UP000005990">
    <property type="component" value="Unassembled WGS sequence"/>
</dbReference>
<evidence type="ECO:0000256" key="2">
    <source>
        <dbReference type="ARBA" id="ARBA00022525"/>
    </source>
</evidence>
<dbReference type="NCBIfam" id="TIGR01167">
    <property type="entry name" value="LPXTG_anchor"/>
    <property type="match status" value="1"/>
</dbReference>
<keyword evidence="4" id="KW-0572">Peptidoglycan-anchor</keyword>
<organism evidence="9 10">
    <name type="scientific">Eremococcus coleocola ACS-139-V-Col8</name>
    <dbReference type="NCBI Taxonomy" id="908337"/>
    <lineage>
        <taxon>Bacteria</taxon>
        <taxon>Bacillati</taxon>
        <taxon>Bacillota</taxon>
        <taxon>Bacilli</taxon>
        <taxon>Lactobacillales</taxon>
        <taxon>Aerococcaceae</taxon>
        <taxon>Eremococcus</taxon>
    </lineage>
</organism>
<evidence type="ECO:0000256" key="7">
    <source>
        <dbReference type="SAM" id="SignalP"/>
    </source>
</evidence>
<feature type="domain" description="Gram-positive cocci surface proteins LPxTG" evidence="8">
    <location>
        <begin position="302"/>
        <end position="336"/>
    </location>
</feature>
<name>E4KM68_9LACT</name>
<feature type="compositionally biased region" description="Low complexity" evidence="5">
    <location>
        <begin position="259"/>
        <end position="270"/>
    </location>
</feature>
<evidence type="ECO:0000256" key="3">
    <source>
        <dbReference type="ARBA" id="ARBA00022729"/>
    </source>
</evidence>
<feature type="chain" id="PRO_5038695567" evidence="7">
    <location>
        <begin position="20"/>
        <end position="336"/>
    </location>
</feature>
<protein>
    <submittedName>
        <fullName evidence="9">LPXTG-motif cell wall anchor domain protein</fullName>
    </submittedName>
</protein>
<dbReference type="Pfam" id="PF00746">
    <property type="entry name" value="Gram_pos_anchor"/>
    <property type="match status" value="1"/>
</dbReference>
<evidence type="ECO:0000256" key="6">
    <source>
        <dbReference type="SAM" id="Phobius"/>
    </source>
</evidence>
<keyword evidence="2" id="KW-0964">Secreted</keyword>
<dbReference type="RefSeq" id="WP_006417416.1">
    <property type="nucleotide sequence ID" value="NZ_AENN01000001.1"/>
</dbReference>
<dbReference type="InterPro" id="IPR019931">
    <property type="entry name" value="LPXTG_anchor"/>
</dbReference>
<keyword evidence="6" id="KW-0812">Transmembrane</keyword>
<keyword evidence="10" id="KW-1185">Reference proteome</keyword>
<feature type="transmembrane region" description="Helical" evidence="6">
    <location>
        <begin position="311"/>
        <end position="329"/>
    </location>
</feature>
<comment type="caution">
    <text evidence="9">The sequence shown here is derived from an EMBL/GenBank/DDBJ whole genome shotgun (WGS) entry which is preliminary data.</text>
</comment>
<evidence type="ECO:0000313" key="9">
    <source>
        <dbReference type="EMBL" id="EFR31929.1"/>
    </source>
</evidence>
<evidence type="ECO:0000256" key="1">
    <source>
        <dbReference type="ARBA" id="ARBA00022512"/>
    </source>
</evidence>
<gene>
    <name evidence="9" type="ORF">HMPREF9257_1054</name>
</gene>
<feature type="compositionally biased region" description="Acidic residues" evidence="5">
    <location>
        <begin position="249"/>
        <end position="258"/>
    </location>
</feature>
<dbReference type="EMBL" id="AENN01000001">
    <property type="protein sequence ID" value="EFR31929.1"/>
    <property type="molecule type" value="Genomic_DNA"/>
</dbReference>
<reference evidence="9 10" key="1">
    <citation type="submission" date="2010-10" db="EMBL/GenBank/DDBJ databases">
        <authorList>
            <person name="Durkin A.S."/>
            <person name="Madupu R."/>
            <person name="Torralba M."/>
            <person name="Gillis M."/>
            <person name="Methe B."/>
            <person name="Sutton G."/>
            <person name="Nelson K.E."/>
        </authorList>
    </citation>
    <scope>NUCLEOTIDE SEQUENCE [LARGE SCALE GENOMIC DNA]</scope>
    <source>
        <strain evidence="9 10">ACS-139-V-Col8</strain>
    </source>
</reference>
<keyword evidence="3 7" id="KW-0732">Signal</keyword>
<keyword evidence="6" id="KW-1133">Transmembrane helix</keyword>
<accession>E4KM68</accession>
<feature type="signal peptide" evidence="7">
    <location>
        <begin position="1"/>
        <end position="19"/>
    </location>
</feature>
<evidence type="ECO:0000313" key="10">
    <source>
        <dbReference type="Proteomes" id="UP000005990"/>
    </source>
</evidence>
<sequence length="336" mass="37244">MKKWLKQLAVLAASFSLFAQGPSLITYAQTNQSGLEEHRGEALPEELIGTWEDDQGHQMILSEYAYEDETQSLTLTGYDLEVKSQDLRTYILYWDTTDIDPNVNPQPIMLDYNGHNYTITAGYTYHRQGESEETQARDLPVEMQGKWQSTTDGSTLTIGPRSYQIDDQYTYIITSYTSQELNDGTVQYTLQWDLDDYIQETGQTPPGPQAITLVFDPNQASPEGYVAFEAEDPNTDNSNSQADSTAENTQEETEETETQTDQSSDQASTTVASISSLEKKEAPKSATASIDPVTPKNQKGFLPNTGESGSLIMIIGGVVVLGLGIFLLLSKKKSKH</sequence>
<evidence type="ECO:0000256" key="5">
    <source>
        <dbReference type="SAM" id="MobiDB-lite"/>
    </source>
</evidence>
<dbReference type="PROSITE" id="PS50847">
    <property type="entry name" value="GRAM_POS_ANCHORING"/>
    <property type="match status" value="1"/>
</dbReference>
<keyword evidence="1" id="KW-0134">Cell wall</keyword>
<dbReference type="AlphaFoldDB" id="E4KM68"/>